<comment type="caution">
    <text evidence="4">The sequence shown here is derived from an EMBL/GenBank/DDBJ whole genome shotgun (WGS) entry which is preliminary data.</text>
</comment>
<dbReference type="AlphaFoldDB" id="A0A9W5T8A0"/>
<organism evidence="4 5">
    <name type="scientific">Babesia ovis</name>
    <dbReference type="NCBI Taxonomy" id="5869"/>
    <lineage>
        <taxon>Eukaryota</taxon>
        <taxon>Sar</taxon>
        <taxon>Alveolata</taxon>
        <taxon>Apicomplexa</taxon>
        <taxon>Aconoidasida</taxon>
        <taxon>Piroplasmida</taxon>
        <taxon>Babesiidae</taxon>
        <taxon>Babesia</taxon>
    </lineage>
</organism>
<evidence type="ECO:0000256" key="1">
    <source>
        <dbReference type="ARBA" id="ARBA00023186"/>
    </source>
</evidence>
<dbReference type="Gene3D" id="1.10.287.110">
    <property type="entry name" value="DnaJ domain"/>
    <property type="match status" value="1"/>
</dbReference>
<dbReference type="InterPro" id="IPR001623">
    <property type="entry name" value="DnaJ_domain"/>
</dbReference>
<keyword evidence="5" id="KW-1185">Reference proteome</keyword>
<feature type="transmembrane region" description="Helical" evidence="2">
    <location>
        <begin position="136"/>
        <end position="157"/>
    </location>
</feature>
<dbReference type="PRINTS" id="PR00625">
    <property type="entry name" value="JDOMAIN"/>
</dbReference>
<dbReference type="GO" id="GO:0051087">
    <property type="term" value="F:protein-folding chaperone binding"/>
    <property type="evidence" value="ECO:0007669"/>
    <property type="project" value="TreeGrafter"/>
</dbReference>
<dbReference type="InterPro" id="IPR036869">
    <property type="entry name" value="J_dom_sf"/>
</dbReference>
<keyword evidence="1" id="KW-0143">Chaperone</keyword>
<keyword evidence="2" id="KW-0472">Membrane</keyword>
<dbReference type="PANTHER" id="PTHR44360">
    <property type="entry name" value="DNAJ HOMOLOG SUBFAMILY B MEMBER 9"/>
    <property type="match status" value="1"/>
</dbReference>
<keyword evidence="2" id="KW-0812">Transmembrane</keyword>
<dbReference type="SMART" id="SM00271">
    <property type="entry name" value="DnaJ"/>
    <property type="match status" value="1"/>
</dbReference>
<sequence length="360" mass="41340">MKFILLSFVISPVVRYLDNPKRLWNRFRPTAGREIAMLLLLSVVFVSNLKADQNYFQHLSVTPHDSTDAIKKAFKTEAIRLHPDRNTSATSSEEYTKLTSMYKTLINDKKREVYSRYGDLLRGKMDKVVEMGPMDVLYVVLMNTAGAMIGMFITVLVHGSNVINNSAMLYEIFCFLLDVYLRFAPDATAFLCGVPILKNYTVFELIAFLRSFRVMFLYYSSILQGDSPEFPVKTGVSLLRNNAASIEILDEHISAVNAMVTSKVPLEDSDIVWRGKPGVGDDYGNCWNEAVRFSSNEADYHHESQIDRICGRREKRNLLWLRRNRGLIRHLLRKAEDAMERSHSSTLFFFLVMAVVWFIL</sequence>
<reference evidence="4" key="1">
    <citation type="submission" date="2019-12" db="EMBL/GenBank/DDBJ databases">
        <title>Genome sequence of Babesia ovis.</title>
        <authorList>
            <person name="Yamagishi J."/>
            <person name="Sevinc F."/>
            <person name="Xuan X."/>
        </authorList>
    </citation>
    <scope>NUCLEOTIDE SEQUENCE</scope>
    <source>
        <strain evidence="4">Selcuk</strain>
    </source>
</reference>
<evidence type="ECO:0000313" key="4">
    <source>
        <dbReference type="EMBL" id="GFE53239.1"/>
    </source>
</evidence>
<proteinExistence type="predicted"/>
<gene>
    <name evidence="4" type="ORF">BaOVIS_006430</name>
</gene>
<dbReference type="PROSITE" id="PS50076">
    <property type="entry name" value="DNAJ_2"/>
    <property type="match status" value="1"/>
</dbReference>
<dbReference type="Pfam" id="PF00226">
    <property type="entry name" value="DnaJ"/>
    <property type="match status" value="1"/>
</dbReference>
<evidence type="ECO:0000313" key="5">
    <source>
        <dbReference type="Proteomes" id="UP001057455"/>
    </source>
</evidence>
<accession>A0A9W5T8A0</accession>
<dbReference type="CDD" id="cd06257">
    <property type="entry name" value="DnaJ"/>
    <property type="match status" value="1"/>
</dbReference>
<dbReference type="GO" id="GO:0051787">
    <property type="term" value="F:misfolded protein binding"/>
    <property type="evidence" value="ECO:0007669"/>
    <property type="project" value="TreeGrafter"/>
</dbReference>
<dbReference type="EMBL" id="BLIY01000006">
    <property type="protein sequence ID" value="GFE53239.1"/>
    <property type="molecule type" value="Genomic_DNA"/>
</dbReference>
<name>A0A9W5T8A0_BABOV</name>
<dbReference type="Proteomes" id="UP001057455">
    <property type="component" value="Unassembled WGS sequence"/>
</dbReference>
<feature type="transmembrane region" description="Helical" evidence="2">
    <location>
        <begin position="342"/>
        <end position="359"/>
    </location>
</feature>
<dbReference type="GO" id="GO:0005783">
    <property type="term" value="C:endoplasmic reticulum"/>
    <property type="evidence" value="ECO:0007669"/>
    <property type="project" value="TreeGrafter"/>
</dbReference>
<dbReference type="GO" id="GO:0036503">
    <property type="term" value="P:ERAD pathway"/>
    <property type="evidence" value="ECO:0007669"/>
    <property type="project" value="TreeGrafter"/>
</dbReference>
<dbReference type="OrthoDB" id="442087at2759"/>
<evidence type="ECO:0000256" key="2">
    <source>
        <dbReference type="SAM" id="Phobius"/>
    </source>
</evidence>
<keyword evidence="2" id="KW-1133">Transmembrane helix</keyword>
<feature type="domain" description="J" evidence="3">
    <location>
        <begin position="54"/>
        <end position="118"/>
    </location>
</feature>
<protein>
    <submittedName>
        <fullName evidence="4">Molecular chaperone protein</fullName>
    </submittedName>
</protein>
<dbReference type="InterPro" id="IPR051948">
    <property type="entry name" value="Hsp70_co-chaperone_J-domain"/>
</dbReference>
<evidence type="ECO:0000259" key="3">
    <source>
        <dbReference type="PROSITE" id="PS50076"/>
    </source>
</evidence>
<dbReference type="PANTHER" id="PTHR44360:SF1">
    <property type="entry name" value="DNAJ HOMOLOG SUBFAMILY B MEMBER 9"/>
    <property type="match status" value="1"/>
</dbReference>
<dbReference type="SUPFAM" id="SSF46565">
    <property type="entry name" value="Chaperone J-domain"/>
    <property type="match status" value="1"/>
</dbReference>